<dbReference type="SUPFAM" id="SSF74650">
    <property type="entry name" value="Galactose mutarotase-like"/>
    <property type="match status" value="1"/>
</dbReference>
<feature type="signal peptide" evidence="4">
    <location>
        <begin position="1"/>
        <end position="21"/>
    </location>
</feature>
<evidence type="ECO:0000313" key="5">
    <source>
        <dbReference type="EMBL" id="KAF7355447.1"/>
    </source>
</evidence>
<accession>A0A8H6YBJ8</accession>
<protein>
    <submittedName>
        <fullName evidence="5">Galactose mutarotase-like protein</fullName>
    </submittedName>
</protein>
<sequence>MASKAVFVLAALVLNAYGASAVDPLVSVNITAPDGSAKASIMPFGATTTNFWVKDKDGNFRDIILGFDNHSLYQSQADGHPYFGPVVGRYANRIRNGTFTIPISKDASGPGKKFQIVENENNGTDTLHGGLVGYDQRPWNLDAHTANSVTFTLVDPNGDQGFPGTVVTTITYTLEAKATWKISMVAFADELTPIMLSCHHYWNLEAYQETQDLVGHFAQFEASKYVGTNGLLIPTGELLSVEGTPLDFRTAKSIGDAIPGTAEGQFCGTGSSNTAAALDLTTAGSTTTPPSRSPSFSMWSVNSGIKLEVTTDQVALQVYSCNGVDSPTLPIPRKVDQGGPEQVYTDHSCVVIEQESYIDGINNPEFPIRPQIFGPLRPYTWDSTYVFSIL</sequence>
<dbReference type="OrthoDB" id="274691at2759"/>
<gene>
    <name evidence="5" type="ORF">MSAN_01461500</name>
</gene>
<name>A0A8H6YBJ8_9AGAR</name>
<dbReference type="InterPro" id="IPR008183">
    <property type="entry name" value="Aldose_1/G6P_1-epimerase"/>
</dbReference>
<dbReference type="Gene3D" id="2.70.98.10">
    <property type="match status" value="1"/>
</dbReference>
<feature type="chain" id="PRO_5034749150" evidence="4">
    <location>
        <begin position="22"/>
        <end position="390"/>
    </location>
</feature>
<dbReference type="InterPro" id="IPR011013">
    <property type="entry name" value="Gal_mutarotase_sf_dom"/>
</dbReference>
<dbReference type="EMBL" id="JACAZH010000011">
    <property type="protein sequence ID" value="KAF7355447.1"/>
    <property type="molecule type" value="Genomic_DNA"/>
</dbReference>
<reference evidence="5" key="1">
    <citation type="submission" date="2020-05" db="EMBL/GenBank/DDBJ databases">
        <title>Mycena genomes resolve the evolution of fungal bioluminescence.</title>
        <authorList>
            <person name="Tsai I.J."/>
        </authorList>
    </citation>
    <scope>NUCLEOTIDE SEQUENCE</scope>
    <source>
        <strain evidence="5">160909Yilan</strain>
    </source>
</reference>
<dbReference type="AlphaFoldDB" id="A0A8H6YBJ8"/>
<evidence type="ECO:0000256" key="3">
    <source>
        <dbReference type="ARBA" id="ARBA00023277"/>
    </source>
</evidence>
<dbReference type="Proteomes" id="UP000623467">
    <property type="component" value="Unassembled WGS sequence"/>
</dbReference>
<dbReference type="GO" id="GO:0033499">
    <property type="term" value="P:galactose catabolic process via UDP-galactose, Leloir pathway"/>
    <property type="evidence" value="ECO:0007669"/>
    <property type="project" value="TreeGrafter"/>
</dbReference>
<dbReference type="GO" id="GO:0006006">
    <property type="term" value="P:glucose metabolic process"/>
    <property type="evidence" value="ECO:0007669"/>
    <property type="project" value="TreeGrafter"/>
</dbReference>
<dbReference type="CDD" id="cd09019">
    <property type="entry name" value="galactose_mutarotase_like"/>
    <property type="match status" value="1"/>
</dbReference>
<evidence type="ECO:0000313" key="6">
    <source>
        <dbReference type="Proteomes" id="UP000623467"/>
    </source>
</evidence>
<comment type="similarity">
    <text evidence="1">Belongs to the aldose epimerase family.</text>
</comment>
<dbReference type="InterPro" id="IPR014718">
    <property type="entry name" value="GH-type_carb-bd"/>
</dbReference>
<organism evidence="5 6">
    <name type="scientific">Mycena sanguinolenta</name>
    <dbReference type="NCBI Taxonomy" id="230812"/>
    <lineage>
        <taxon>Eukaryota</taxon>
        <taxon>Fungi</taxon>
        <taxon>Dikarya</taxon>
        <taxon>Basidiomycota</taxon>
        <taxon>Agaricomycotina</taxon>
        <taxon>Agaricomycetes</taxon>
        <taxon>Agaricomycetidae</taxon>
        <taxon>Agaricales</taxon>
        <taxon>Marasmiineae</taxon>
        <taxon>Mycenaceae</taxon>
        <taxon>Mycena</taxon>
    </lineage>
</organism>
<evidence type="ECO:0000256" key="2">
    <source>
        <dbReference type="ARBA" id="ARBA00023235"/>
    </source>
</evidence>
<comment type="caution">
    <text evidence="5">The sequence shown here is derived from an EMBL/GenBank/DDBJ whole genome shotgun (WGS) entry which is preliminary data.</text>
</comment>
<keyword evidence="2" id="KW-0413">Isomerase</keyword>
<dbReference type="PANTHER" id="PTHR10091:SF6">
    <property type="entry name" value="1-EPIMERASE, PUTATIVE (AFU_ORTHOLOGUE AFUA_3G13240)-RELATED"/>
    <property type="match status" value="1"/>
</dbReference>
<keyword evidence="3" id="KW-0119">Carbohydrate metabolism</keyword>
<dbReference type="Pfam" id="PF01263">
    <property type="entry name" value="Aldose_epim"/>
    <property type="match status" value="1"/>
</dbReference>
<dbReference type="GO" id="GO:0004034">
    <property type="term" value="F:aldose 1-epimerase activity"/>
    <property type="evidence" value="ECO:0007669"/>
    <property type="project" value="TreeGrafter"/>
</dbReference>
<keyword evidence="6" id="KW-1185">Reference proteome</keyword>
<dbReference type="InterPro" id="IPR047215">
    <property type="entry name" value="Galactose_mutarotase-like"/>
</dbReference>
<dbReference type="GO" id="GO:0030246">
    <property type="term" value="F:carbohydrate binding"/>
    <property type="evidence" value="ECO:0007669"/>
    <property type="project" value="InterPro"/>
</dbReference>
<evidence type="ECO:0000256" key="4">
    <source>
        <dbReference type="SAM" id="SignalP"/>
    </source>
</evidence>
<keyword evidence="4" id="KW-0732">Signal</keyword>
<evidence type="ECO:0000256" key="1">
    <source>
        <dbReference type="ARBA" id="ARBA00006206"/>
    </source>
</evidence>
<proteinExistence type="inferred from homology"/>
<dbReference type="PANTHER" id="PTHR10091">
    <property type="entry name" value="ALDOSE-1-EPIMERASE"/>
    <property type="match status" value="1"/>
</dbReference>